<keyword evidence="3" id="KW-1003">Cell membrane</keyword>
<gene>
    <name evidence="9" type="ORF">A6035_15615</name>
</gene>
<keyword evidence="7 8" id="KW-0472">Membrane</keyword>
<dbReference type="Pfam" id="PF02386">
    <property type="entry name" value="TrkH"/>
    <property type="match status" value="1"/>
</dbReference>
<dbReference type="GO" id="GO:0008324">
    <property type="term" value="F:monoatomic cation transmembrane transporter activity"/>
    <property type="evidence" value="ECO:0007669"/>
    <property type="project" value="InterPro"/>
</dbReference>
<dbReference type="AlphaFoldDB" id="A0A2S1RAX7"/>
<feature type="transmembrane region" description="Helical" evidence="8">
    <location>
        <begin position="416"/>
        <end position="439"/>
    </location>
</feature>
<evidence type="ECO:0000256" key="5">
    <source>
        <dbReference type="ARBA" id="ARBA00022989"/>
    </source>
</evidence>
<keyword evidence="6" id="KW-0406">Ion transport</keyword>
<feature type="transmembrane region" description="Helical" evidence="8">
    <location>
        <begin position="204"/>
        <end position="226"/>
    </location>
</feature>
<sequence>MVSTIPGVLSSGARTVRAVTYSSPARSALLAFAAAIAVFTVLLMMPWASASDDPAHLHDAVFTATSAVSVTGLTTVDTATHWSPAGQVVILAGIQVGGLGIVTISSLLALSVTRQFGVRTRLLAQTGMSAGGLGEVRSLITTIVVSSALVELVIALVLAPRLIAHQGSFGDGLWHAVFYAVSAFNNAGFVLNPEGLAPVAEDPVVFWALICAVFLGSLGFPVLLVLWKHQWHLGRWNLHTRLTVEVSVLLMLIGALGFAALEWSNGATLGGDSVADKFQQSVFASVMMRSGGFAVIDPVDTRASTMLITDALMFVGGGSASTAGGVKVTTLAVIFLAFLAEARGREDTTAHGRALPTSSIRVAVSVAGMGLTLVAVSALTLMILTGEDLGRPLFESISAFATCGLSSGLSAELEPAGVYVLSGLMFAGRVGIITFATALTMRAQRTRYRLPLERPIIG</sequence>
<feature type="transmembrane region" description="Helical" evidence="8">
    <location>
        <begin position="88"/>
        <end position="112"/>
    </location>
</feature>
<evidence type="ECO:0000256" key="1">
    <source>
        <dbReference type="ARBA" id="ARBA00004651"/>
    </source>
</evidence>
<keyword evidence="5 8" id="KW-1133">Transmembrane helix</keyword>
<dbReference type="InterPro" id="IPR003445">
    <property type="entry name" value="Cat_transpt"/>
</dbReference>
<dbReference type="PANTHER" id="PTHR32024">
    <property type="entry name" value="TRK SYSTEM POTASSIUM UPTAKE PROTEIN TRKG-RELATED"/>
    <property type="match status" value="1"/>
</dbReference>
<reference evidence="9 10" key="1">
    <citation type="submission" date="2016-04" db="EMBL/GenBank/DDBJ databases">
        <title>Complete genome sequence of Dietzia lutea YIM 80766T, a strain isolated from desert soil in Egypt.</title>
        <authorList>
            <person name="Zhao J."/>
            <person name="Hu B."/>
            <person name="Geng S."/>
            <person name="Nie Y."/>
            <person name="Tang Y."/>
        </authorList>
    </citation>
    <scope>NUCLEOTIDE SEQUENCE [LARGE SCALE GENOMIC DNA]</scope>
    <source>
        <strain evidence="9 10">YIM 80766</strain>
    </source>
</reference>
<feature type="transmembrane region" description="Helical" evidence="8">
    <location>
        <begin position="360"/>
        <end position="384"/>
    </location>
</feature>
<dbReference type="RefSeq" id="WP_108848723.1">
    <property type="nucleotide sequence ID" value="NZ_CP015449.1"/>
</dbReference>
<feature type="transmembrane region" description="Helical" evidence="8">
    <location>
        <begin position="27"/>
        <end position="48"/>
    </location>
</feature>
<evidence type="ECO:0000256" key="7">
    <source>
        <dbReference type="ARBA" id="ARBA00023136"/>
    </source>
</evidence>
<dbReference type="OrthoDB" id="9810952at2"/>
<feature type="transmembrane region" description="Helical" evidence="8">
    <location>
        <begin position="311"/>
        <end position="339"/>
    </location>
</feature>
<evidence type="ECO:0000313" key="10">
    <source>
        <dbReference type="Proteomes" id="UP000244928"/>
    </source>
</evidence>
<organism evidence="9 10">
    <name type="scientific">Dietzia lutea</name>
    <dbReference type="NCBI Taxonomy" id="546160"/>
    <lineage>
        <taxon>Bacteria</taxon>
        <taxon>Bacillati</taxon>
        <taxon>Actinomycetota</taxon>
        <taxon>Actinomycetes</taxon>
        <taxon>Mycobacteriales</taxon>
        <taxon>Dietziaceae</taxon>
        <taxon>Dietzia</taxon>
    </lineage>
</organism>
<accession>A0A2S1RAX7</accession>
<dbReference type="KEGG" id="dlu:A6035_15615"/>
<dbReference type="GO" id="GO:0030001">
    <property type="term" value="P:metal ion transport"/>
    <property type="evidence" value="ECO:0007669"/>
    <property type="project" value="UniProtKB-ARBA"/>
</dbReference>
<evidence type="ECO:0000256" key="3">
    <source>
        <dbReference type="ARBA" id="ARBA00022475"/>
    </source>
</evidence>
<feature type="transmembrane region" description="Helical" evidence="8">
    <location>
        <begin position="138"/>
        <end position="160"/>
    </location>
</feature>
<name>A0A2S1RAX7_9ACTN</name>
<evidence type="ECO:0000313" key="9">
    <source>
        <dbReference type="EMBL" id="AWH93371.1"/>
    </source>
</evidence>
<feature type="transmembrane region" description="Helical" evidence="8">
    <location>
        <begin position="238"/>
        <end position="261"/>
    </location>
</feature>
<evidence type="ECO:0000256" key="4">
    <source>
        <dbReference type="ARBA" id="ARBA00022692"/>
    </source>
</evidence>
<dbReference type="Proteomes" id="UP000244928">
    <property type="component" value="Chromosome"/>
</dbReference>
<evidence type="ECO:0000256" key="2">
    <source>
        <dbReference type="ARBA" id="ARBA00022448"/>
    </source>
</evidence>
<keyword evidence="10" id="KW-1185">Reference proteome</keyword>
<evidence type="ECO:0000256" key="8">
    <source>
        <dbReference type="SAM" id="Phobius"/>
    </source>
</evidence>
<keyword evidence="2" id="KW-0813">Transport</keyword>
<dbReference type="PANTHER" id="PTHR32024:SF1">
    <property type="entry name" value="KTR SYSTEM POTASSIUM UPTAKE PROTEIN B"/>
    <property type="match status" value="1"/>
</dbReference>
<dbReference type="GO" id="GO:0005886">
    <property type="term" value="C:plasma membrane"/>
    <property type="evidence" value="ECO:0007669"/>
    <property type="project" value="UniProtKB-SubCell"/>
</dbReference>
<protein>
    <submittedName>
        <fullName evidence="9">Potassium transporter Trk</fullName>
    </submittedName>
</protein>
<evidence type="ECO:0000256" key="6">
    <source>
        <dbReference type="ARBA" id="ARBA00023065"/>
    </source>
</evidence>
<dbReference type="EMBL" id="CP015449">
    <property type="protein sequence ID" value="AWH93371.1"/>
    <property type="molecule type" value="Genomic_DNA"/>
</dbReference>
<proteinExistence type="predicted"/>
<comment type="subcellular location">
    <subcellularLocation>
        <location evidence="1">Cell membrane</location>
        <topology evidence="1">Multi-pass membrane protein</topology>
    </subcellularLocation>
</comment>
<keyword evidence="4 8" id="KW-0812">Transmembrane</keyword>